<organism evidence="2 3">
    <name type="scientific">Sphingomonas oligophenolica</name>
    <dbReference type="NCBI Taxonomy" id="301154"/>
    <lineage>
        <taxon>Bacteria</taxon>
        <taxon>Pseudomonadati</taxon>
        <taxon>Pseudomonadota</taxon>
        <taxon>Alphaproteobacteria</taxon>
        <taxon>Sphingomonadales</taxon>
        <taxon>Sphingomonadaceae</taxon>
        <taxon>Sphingomonas</taxon>
    </lineage>
</organism>
<dbReference type="SUPFAM" id="SSF53756">
    <property type="entry name" value="UDP-Glycosyltransferase/glycogen phosphorylase"/>
    <property type="match status" value="1"/>
</dbReference>
<dbReference type="PANTHER" id="PTHR12526">
    <property type="entry name" value="GLYCOSYLTRANSFERASE"/>
    <property type="match status" value="1"/>
</dbReference>
<keyword evidence="3" id="KW-1185">Reference proteome</keyword>
<dbReference type="Pfam" id="PF00534">
    <property type="entry name" value="Glycos_transf_1"/>
    <property type="match status" value="1"/>
</dbReference>
<dbReference type="Gene3D" id="3.40.50.2000">
    <property type="entry name" value="Glycogen Phosphorylase B"/>
    <property type="match status" value="2"/>
</dbReference>
<name>A0A502BYN5_9SPHN</name>
<dbReference type="CDD" id="cd03811">
    <property type="entry name" value="GT4_GT28_WabH-like"/>
    <property type="match status" value="1"/>
</dbReference>
<evidence type="ECO:0000313" key="3">
    <source>
        <dbReference type="Proteomes" id="UP000318413"/>
    </source>
</evidence>
<dbReference type="RefSeq" id="WP_140872795.1">
    <property type="nucleotide sequence ID" value="NZ_RCZK01000023.1"/>
</dbReference>
<dbReference type="OrthoDB" id="9790710at2"/>
<dbReference type="Proteomes" id="UP000318413">
    <property type="component" value="Unassembled WGS sequence"/>
</dbReference>
<gene>
    <name evidence="2" type="ORF">EAH84_14980</name>
</gene>
<proteinExistence type="predicted"/>
<evidence type="ECO:0000259" key="1">
    <source>
        <dbReference type="Pfam" id="PF00534"/>
    </source>
</evidence>
<accession>A0A502BYN5</accession>
<feature type="domain" description="Glycosyl transferase family 1" evidence="1">
    <location>
        <begin position="194"/>
        <end position="331"/>
    </location>
</feature>
<protein>
    <submittedName>
        <fullName evidence="2">Glycosyltransferase</fullName>
    </submittedName>
</protein>
<dbReference type="EMBL" id="RCZK01000023">
    <property type="protein sequence ID" value="TPG06017.1"/>
    <property type="molecule type" value="Genomic_DNA"/>
</dbReference>
<keyword evidence="2" id="KW-0808">Transferase</keyword>
<dbReference type="InterPro" id="IPR001296">
    <property type="entry name" value="Glyco_trans_1"/>
</dbReference>
<reference evidence="2 3" key="1">
    <citation type="journal article" date="2019" name="Environ. Microbiol.">
        <title>Species interactions and distinct microbial communities in high Arctic permafrost affected cryosols are associated with the CH4 and CO2 gas fluxes.</title>
        <authorList>
            <person name="Altshuler I."/>
            <person name="Hamel J."/>
            <person name="Turney S."/>
            <person name="Magnuson E."/>
            <person name="Levesque R."/>
            <person name="Greer C."/>
            <person name="Whyte L.G."/>
        </authorList>
    </citation>
    <scope>NUCLEOTIDE SEQUENCE [LARGE SCALE GENOMIC DNA]</scope>
    <source>
        <strain evidence="2 3">S5.1</strain>
    </source>
</reference>
<dbReference type="GO" id="GO:0016757">
    <property type="term" value="F:glycosyltransferase activity"/>
    <property type="evidence" value="ECO:0007669"/>
    <property type="project" value="InterPro"/>
</dbReference>
<comment type="caution">
    <text evidence="2">The sequence shown here is derived from an EMBL/GenBank/DDBJ whole genome shotgun (WGS) entry which is preliminary data.</text>
</comment>
<sequence>MRILTFLHSFEPGGVERVALRLVARWRDIGIDAPLFMGRTDGALRSELATNLSYASPDQPAIGTAWWETLWMIRMLPRHIRRTAPDALFCAGSTYTIVAIAMKLVLGRACPPILAKISNDLVRADLPAPARAMWKIWLRLQARFIDQWVVMDTAILPDVATHMGNVERTVIPDPAIDRLPPLRSLRVIDRGTRYVAVGRLARQKNHALMLAAYAEVARPDDRLTLIGEGPLRSRLEQQAAGLEISAQVHFAGHVPNAAEAMRDHDVLLLSSRYEGVPAVLIEALAAGLKIVSTDSGPGVRSVLANGGLGTVVVQDDTLAFAAALAAAPTKPVDVTSARKQAQRFTLDAVVTDYVSAITQMVSIARRPIATRPADAVEHAA</sequence>
<dbReference type="AlphaFoldDB" id="A0A502BYN5"/>
<evidence type="ECO:0000313" key="2">
    <source>
        <dbReference type="EMBL" id="TPG06017.1"/>
    </source>
</evidence>